<comment type="caution">
    <text evidence="2">The sequence shown here is derived from an EMBL/GenBank/DDBJ whole genome shotgun (WGS) entry which is preliminary data.</text>
</comment>
<keyword evidence="1" id="KW-0472">Membrane</keyword>
<keyword evidence="1" id="KW-1133">Transmembrane helix</keyword>
<dbReference type="EMBL" id="RRYP01030186">
    <property type="protein sequence ID" value="TNV71242.1"/>
    <property type="molecule type" value="Genomic_DNA"/>
</dbReference>
<sequence length="178" mass="20242">MRLMLSIIVLSFSFFYCLMLWLTGYFFALSLRLQFFIYFPASVLRGSLSGRLSAQFNTKSYRNNTAIKITQKAYLLTKQTNCQPVLQEEVKLSYALTGLFDNLSNQGLYIQARKSPAITLPKIMYFGQKYDQSDFILFSSLQTLALTMIPPPGDKILQKSGFFFDSGKGVGFVYPYAS</sequence>
<keyword evidence="1" id="KW-0812">Transmembrane</keyword>
<organism evidence="2 3">
    <name type="scientific">Halteria grandinella</name>
    <dbReference type="NCBI Taxonomy" id="5974"/>
    <lineage>
        <taxon>Eukaryota</taxon>
        <taxon>Sar</taxon>
        <taxon>Alveolata</taxon>
        <taxon>Ciliophora</taxon>
        <taxon>Intramacronucleata</taxon>
        <taxon>Spirotrichea</taxon>
        <taxon>Stichotrichia</taxon>
        <taxon>Sporadotrichida</taxon>
        <taxon>Halteriidae</taxon>
        <taxon>Halteria</taxon>
    </lineage>
</organism>
<feature type="transmembrane region" description="Helical" evidence="1">
    <location>
        <begin position="7"/>
        <end position="29"/>
    </location>
</feature>
<evidence type="ECO:0000313" key="2">
    <source>
        <dbReference type="EMBL" id="TNV71242.1"/>
    </source>
</evidence>
<proteinExistence type="predicted"/>
<accession>A0A8J8NA83</accession>
<reference evidence="2" key="1">
    <citation type="submission" date="2019-06" db="EMBL/GenBank/DDBJ databases">
        <authorList>
            <person name="Zheng W."/>
        </authorList>
    </citation>
    <scope>NUCLEOTIDE SEQUENCE</scope>
    <source>
        <strain evidence="2">QDHG01</strain>
    </source>
</reference>
<gene>
    <name evidence="2" type="ORF">FGO68_gene13398</name>
</gene>
<evidence type="ECO:0000256" key="1">
    <source>
        <dbReference type="SAM" id="Phobius"/>
    </source>
</evidence>
<evidence type="ECO:0000313" key="3">
    <source>
        <dbReference type="Proteomes" id="UP000785679"/>
    </source>
</evidence>
<name>A0A8J8NA83_HALGN</name>
<protein>
    <submittedName>
        <fullName evidence="2">Uncharacterized protein</fullName>
    </submittedName>
</protein>
<dbReference type="AlphaFoldDB" id="A0A8J8NA83"/>
<dbReference type="Proteomes" id="UP000785679">
    <property type="component" value="Unassembled WGS sequence"/>
</dbReference>
<keyword evidence="3" id="KW-1185">Reference proteome</keyword>